<evidence type="ECO:0000313" key="4">
    <source>
        <dbReference type="Proteomes" id="UP001054889"/>
    </source>
</evidence>
<dbReference type="PANTHER" id="PTHR32382">
    <property type="entry name" value="FASCICLIN-LIKE ARABINOGALACTAN PROTEIN"/>
    <property type="match status" value="1"/>
</dbReference>
<organism evidence="3 4">
    <name type="scientific">Eleusine coracana subsp. coracana</name>
    <dbReference type="NCBI Taxonomy" id="191504"/>
    <lineage>
        <taxon>Eukaryota</taxon>
        <taxon>Viridiplantae</taxon>
        <taxon>Streptophyta</taxon>
        <taxon>Embryophyta</taxon>
        <taxon>Tracheophyta</taxon>
        <taxon>Spermatophyta</taxon>
        <taxon>Magnoliopsida</taxon>
        <taxon>Liliopsida</taxon>
        <taxon>Poales</taxon>
        <taxon>Poaceae</taxon>
        <taxon>PACMAD clade</taxon>
        <taxon>Chloridoideae</taxon>
        <taxon>Cynodonteae</taxon>
        <taxon>Eleusininae</taxon>
        <taxon>Eleusine</taxon>
    </lineage>
</organism>
<name>A0AAV5CID4_ELECO</name>
<dbReference type="InterPro" id="IPR036378">
    <property type="entry name" value="FAS1_dom_sf"/>
</dbReference>
<proteinExistence type="predicted"/>
<protein>
    <recommendedName>
        <fullName evidence="5">FAS1 domain-containing protein</fullName>
    </recommendedName>
</protein>
<evidence type="ECO:0000256" key="2">
    <source>
        <dbReference type="SAM" id="SignalP"/>
    </source>
</evidence>
<sequence length="240" mass="25378">MAPNNLSLLALLAVVLLLLLPVVHVSAAGTAFNITEILNGYPKFKLFNLLLSKTRVADEINNRSSVTVLVTDNADVDWLLRHSARLPHAAVKELVSVHASGTARDRAGFLNVAPAPRGGAVFVSAAPGSLVAARFKRAVTAKPYNVSVLQISNLVVPRGFVTRPRSQSPPAPTMRQMAVAPSPAPTPTTRLLPTAPSIEDETMEAPAPAPSHGHAVQSTTSYWWSAAAASVGMACMLWVL</sequence>
<keyword evidence="4" id="KW-1185">Reference proteome</keyword>
<dbReference type="PANTHER" id="PTHR32382:SF6">
    <property type="entry name" value="FASCICLIN-LIKE ARABINOGALACTAN PROTEIN 14"/>
    <property type="match status" value="1"/>
</dbReference>
<dbReference type="Proteomes" id="UP001054889">
    <property type="component" value="Unassembled WGS sequence"/>
</dbReference>
<evidence type="ECO:0000313" key="3">
    <source>
        <dbReference type="EMBL" id="GJM97798.1"/>
    </source>
</evidence>
<dbReference type="EMBL" id="BQKI01000007">
    <property type="protein sequence ID" value="GJM97798.1"/>
    <property type="molecule type" value="Genomic_DNA"/>
</dbReference>
<dbReference type="AlphaFoldDB" id="A0AAV5CID4"/>
<dbReference type="GO" id="GO:0005886">
    <property type="term" value="C:plasma membrane"/>
    <property type="evidence" value="ECO:0007669"/>
    <property type="project" value="TreeGrafter"/>
</dbReference>
<keyword evidence="2" id="KW-0732">Signal</keyword>
<dbReference type="InterPro" id="IPR033254">
    <property type="entry name" value="Plant_FLA"/>
</dbReference>
<evidence type="ECO:0000256" key="1">
    <source>
        <dbReference type="SAM" id="MobiDB-lite"/>
    </source>
</evidence>
<accession>A0AAV5CID4</accession>
<feature type="signal peptide" evidence="2">
    <location>
        <begin position="1"/>
        <end position="27"/>
    </location>
</feature>
<reference evidence="3" key="2">
    <citation type="submission" date="2021-12" db="EMBL/GenBank/DDBJ databases">
        <title>Resequencing data analysis of finger millet.</title>
        <authorList>
            <person name="Hatakeyama M."/>
            <person name="Aluri S."/>
            <person name="Balachadran M.T."/>
            <person name="Sivarajan S.R."/>
            <person name="Poveda L."/>
            <person name="Shimizu-Inatsugi R."/>
            <person name="Schlapbach R."/>
            <person name="Sreeman S.M."/>
            <person name="Shimizu K.K."/>
        </authorList>
    </citation>
    <scope>NUCLEOTIDE SEQUENCE</scope>
</reference>
<comment type="caution">
    <text evidence="3">The sequence shown here is derived from an EMBL/GenBank/DDBJ whole genome shotgun (WGS) entry which is preliminary data.</text>
</comment>
<feature type="chain" id="PRO_5043338283" description="FAS1 domain-containing protein" evidence="2">
    <location>
        <begin position="28"/>
        <end position="240"/>
    </location>
</feature>
<reference evidence="3" key="1">
    <citation type="journal article" date="2018" name="DNA Res.">
        <title>Multiple hybrid de novo genome assembly of finger millet, an orphan allotetraploid crop.</title>
        <authorList>
            <person name="Hatakeyama M."/>
            <person name="Aluri S."/>
            <person name="Balachadran M.T."/>
            <person name="Sivarajan S.R."/>
            <person name="Patrignani A."/>
            <person name="Gruter S."/>
            <person name="Poveda L."/>
            <person name="Shimizu-Inatsugi R."/>
            <person name="Baeten J."/>
            <person name="Francoijs K.J."/>
            <person name="Nataraja K.N."/>
            <person name="Reddy Y.A.N."/>
            <person name="Phadnis S."/>
            <person name="Ravikumar R.L."/>
            <person name="Schlapbach R."/>
            <person name="Sreeman S.M."/>
            <person name="Shimizu K.K."/>
        </authorList>
    </citation>
    <scope>NUCLEOTIDE SEQUENCE</scope>
</reference>
<evidence type="ECO:0008006" key="5">
    <source>
        <dbReference type="Google" id="ProtNLM"/>
    </source>
</evidence>
<gene>
    <name evidence="3" type="primary">ga14753</name>
    <name evidence="3" type="ORF">PR202_ga14753</name>
</gene>
<dbReference type="SUPFAM" id="SSF82153">
    <property type="entry name" value="FAS1 domain"/>
    <property type="match status" value="1"/>
</dbReference>
<feature type="region of interest" description="Disordered" evidence="1">
    <location>
        <begin position="162"/>
        <end position="193"/>
    </location>
</feature>